<organism evidence="2 3">
    <name type="scientific">Actinomadura rugatobispora</name>
    <dbReference type="NCBI Taxonomy" id="1994"/>
    <lineage>
        <taxon>Bacteria</taxon>
        <taxon>Bacillati</taxon>
        <taxon>Actinomycetota</taxon>
        <taxon>Actinomycetes</taxon>
        <taxon>Streptosporangiales</taxon>
        <taxon>Thermomonosporaceae</taxon>
        <taxon>Actinomadura</taxon>
    </lineage>
</organism>
<comment type="caution">
    <text evidence="2">The sequence shown here is derived from an EMBL/GenBank/DDBJ whole genome shotgun (WGS) entry which is preliminary data.</text>
</comment>
<dbReference type="Gene3D" id="1.10.275.10">
    <property type="entry name" value="Fumarase/aspartase (N-terminal domain)"/>
    <property type="match status" value="1"/>
</dbReference>
<sequence>MPDDAAPGDGAPGEGVSPDAGLLSPVRAGTEAEAATGHRAELAALLDDEAALAGALARLGVAPAEAAAAITAAAVADRFDLA</sequence>
<feature type="region of interest" description="Disordered" evidence="1">
    <location>
        <begin position="1"/>
        <end position="34"/>
    </location>
</feature>
<evidence type="ECO:0000313" key="3">
    <source>
        <dbReference type="Proteomes" id="UP001596074"/>
    </source>
</evidence>
<keyword evidence="3" id="KW-1185">Reference proteome</keyword>
<evidence type="ECO:0000256" key="1">
    <source>
        <dbReference type="SAM" id="MobiDB-lite"/>
    </source>
</evidence>
<dbReference type="Proteomes" id="UP001596074">
    <property type="component" value="Unassembled WGS sequence"/>
</dbReference>
<evidence type="ECO:0000313" key="2">
    <source>
        <dbReference type="EMBL" id="MFC5754154.1"/>
    </source>
</evidence>
<accession>A0ABW1AI00</accession>
<proteinExistence type="predicted"/>
<dbReference type="EMBL" id="JBHSON010000138">
    <property type="protein sequence ID" value="MFC5754154.1"/>
    <property type="molecule type" value="Genomic_DNA"/>
</dbReference>
<name>A0ABW1AI00_9ACTN</name>
<feature type="non-terminal residue" evidence="2">
    <location>
        <position position="82"/>
    </location>
</feature>
<gene>
    <name evidence="2" type="ORF">ACFPZN_51775</name>
</gene>
<protein>
    <submittedName>
        <fullName evidence="2">3-carboxy-cis,cis-muconate cycloisomerase</fullName>
    </submittedName>
</protein>
<reference evidence="3" key="1">
    <citation type="journal article" date="2019" name="Int. J. Syst. Evol. Microbiol.">
        <title>The Global Catalogue of Microorganisms (GCM) 10K type strain sequencing project: providing services to taxonomists for standard genome sequencing and annotation.</title>
        <authorList>
            <consortium name="The Broad Institute Genomics Platform"/>
            <consortium name="The Broad Institute Genome Sequencing Center for Infectious Disease"/>
            <person name="Wu L."/>
            <person name="Ma J."/>
        </authorList>
    </citation>
    <scope>NUCLEOTIDE SEQUENCE [LARGE SCALE GENOMIC DNA]</scope>
    <source>
        <strain evidence="3">KCTC 42087</strain>
    </source>
</reference>
<dbReference type="InterPro" id="IPR024083">
    <property type="entry name" value="Fumarase/histidase_N"/>
</dbReference>